<sequence>MALLAYYNPVSSTNHSPVFWYSSIDTRQRTGVVLTVPVEFNWSITHVIVRLQRVGTIVDALVKITDATTYPTDTLGSKVYDVSGVTIAAGGEDHQITFDSAVAVSAGAKFGVTIEPDAIWSVSGTNTLQWRTNTSAQGGSFSGTNAFSAGNGAGWFGWSTLSGGRRYIIEIYGTATSAVPAKATTPVPADDAVSIIKNQLTTGWADGGGTDDFDVYFGVQGSTTLRVSGQAGISWVITDTLLYNTVYEWRIDSNNSAGTTTGDTWLFTILVFDPPLPTGITLAGSGGPNGEGTPTGDASGENNIVTIRKLIAVANNKFWIEDIP</sequence>
<name>A0A0F9VWR1_9ZZZZ</name>
<proteinExistence type="predicted"/>
<dbReference type="EMBL" id="LAZR01000272">
    <property type="protein sequence ID" value="KKN77896.1"/>
    <property type="molecule type" value="Genomic_DNA"/>
</dbReference>
<reference evidence="2" key="1">
    <citation type="journal article" date="2015" name="Nature">
        <title>Complex archaea that bridge the gap between prokaryotes and eukaryotes.</title>
        <authorList>
            <person name="Spang A."/>
            <person name="Saw J.H."/>
            <person name="Jorgensen S.L."/>
            <person name="Zaremba-Niedzwiedzka K."/>
            <person name="Martijn J."/>
            <person name="Lind A.E."/>
            <person name="van Eijk R."/>
            <person name="Schleper C."/>
            <person name="Guy L."/>
            <person name="Ettema T.J."/>
        </authorList>
    </citation>
    <scope>NUCLEOTIDE SEQUENCE</scope>
</reference>
<evidence type="ECO:0000313" key="2">
    <source>
        <dbReference type="EMBL" id="KKN77896.1"/>
    </source>
</evidence>
<accession>A0A0F9VWR1</accession>
<evidence type="ECO:0008006" key="3">
    <source>
        <dbReference type="Google" id="ProtNLM"/>
    </source>
</evidence>
<comment type="caution">
    <text evidence="2">The sequence shown here is derived from an EMBL/GenBank/DDBJ whole genome shotgun (WGS) entry which is preliminary data.</text>
</comment>
<dbReference type="AlphaFoldDB" id="A0A0F9VWR1"/>
<feature type="region of interest" description="Disordered" evidence="1">
    <location>
        <begin position="281"/>
        <end position="300"/>
    </location>
</feature>
<protein>
    <recommendedName>
        <fullName evidence="3">Fibronectin type-III domain-containing protein</fullName>
    </recommendedName>
</protein>
<evidence type="ECO:0000256" key="1">
    <source>
        <dbReference type="SAM" id="MobiDB-lite"/>
    </source>
</evidence>
<gene>
    <name evidence="2" type="ORF">LCGC14_0356330</name>
</gene>
<organism evidence="2">
    <name type="scientific">marine sediment metagenome</name>
    <dbReference type="NCBI Taxonomy" id="412755"/>
    <lineage>
        <taxon>unclassified sequences</taxon>
        <taxon>metagenomes</taxon>
        <taxon>ecological metagenomes</taxon>
    </lineage>
</organism>